<feature type="compositionally biased region" description="Basic and acidic residues" evidence="3">
    <location>
        <begin position="1"/>
        <end position="11"/>
    </location>
</feature>
<dbReference type="Proteomes" id="UP001501455">
    <property type="component" value="Unassembled WGS sequence"/>
</dbReference>
<dbReference type="Pfam" id="PF02583">
    <property type="entry name" value="Trns_repr_metal"/>
    <property type="match status" value="1"/>
</dbReference>
<accession>A0ABP6TZR7</accession>
<protein>
    <recommendedName>
        <fullName evidence="6">Metal-sensitive transcriptional regulator</fullName>
    </recommendedName>
</protein>
<evidence type="ECO:0000256" key="3">
    <source>
        <dbReference type="SAM" id="MobiDB-lite"/>
    </source>
</evidence>
<name>A0ABP6TZR7_9ACTN</name>
<feature type="region of interest" description="Disordered" evidence="3">
    <location>
        <begin position="1"/>
        <end position="21"/>
    </location>
</feature>
<dbReference type="EMBL" id="BAAAXF010000057">
    <property type="protein sequence ID" value="GAA3500845.1"/>
    <property type="molecule type" value="Genomic_DNA"/>
</dbReference>
<reference evidence="5" key="1">
    <citation type="journal article" date="2019" name="Int. J. Syst. Evol. Microbiol.">
        <title>The Global Catalogue of Microorganisms (GCM) 10K type strain sequencing project: providing services to taxonomists for standard genome sequencing and annotation.</title>
        <authorList>
            <consortium name="The Broad Institute Genomics Platform"/>
            <consortium name="The Broad Institute Genome Sequencing Center for Infectious Disease"/>
            <person name="Wu L."/>
            <person name="Ma J."/>
        </authorList>
    </citation>
    <scope>NUCLEOTIDE SEQUENCE [LARGE SCALE GENOMIC DNA]</scope>
    <source>
        <strain evidence="5">JCM 4816</strain>
    </source>
</reference>
<sequence>MPTATDSDHARHPAPPGYHDHKADHLARLHRVEGQVRGITRMVDDDRYCIDVLTQIGAVTHALQEVALGLLDGHVRHRVLDAARAEPADAEAKFDEITIALRRSLRL</sequence>
<dbReference type="CDD" id="cd10148">
    <property type="entry name" value="CsoR-like_DUF156"/>
    <property type="match status" value="1"/>
</dbReference>
<evidence type="ECO:0000256" key="2">
    <source>
        <dbReference type="ARBA" id="ARBA00023008"/>
    </source>
</evidence>
<proteinExistence type="inferred from homology"/>
<dbReference type="Gene3D" id="1.20.58.1000">
    <property type="entry name" value="Metal-sensitive repressor, helix protomer"/>
    <property type="match status" value="1"/>
</dbReference>
<evidence type="ECO:0000256" key="1">
    <source>
        <dbReference type="ARBA" id="ARBA00005428"/>
    </source>
</evidence>
<dbReference type="PANTHER" id="PTHR33677:SF3">
    <property type="entry name" value="COPPER-SENSING TRANSCRIPTIONAL REPRESSOR RICR"/>
    <property type="match status" value="1"/>
</dbReference>
<organism evidence="4 5">
    <name type="scientific">Streptomyces prasinosporus</name>
    <dbReference type="NCBI Taxonomy" id="68256"/>
    <lineage>
        <taxon>Bacteria</taxon>
        <taxon>Bacillati</taxon>
        <taxon>Actinomycetota</taxon>
        <taxon>Actinomycetes</taxon>
        <taxon>Kitasatosporales</taxon>
        <taxon>Streptomycetaceae</taxon>
        <taxon>Streptomyces</taxon>
        <taxon>Streptomyces albogriseolus group</taxon>
    </lineage>
</organism>
<dbReference type="PANTHER" id="PTHR33677">
    <property type="entry name" value="TRANSCRIPTIONAL REPRESSOR FRMR-RELATED"/>
    <property type="match status" value="1"/>
</dbReference>
<dbReference type="RefSeq" id="WP_086697719.1">
    <property type="nucleotide sequence ID" value="NZ_BAAAXF010000057.1"/>
</dbReference>
<comment type="similarity">
    <text evidence="1">Belongs to the CsoR family.</text>
</comment>
<evidence type="ECO:0000313" key="4">
    <source>
        <dbReference type="EMBL" id="GAA3500845.1"/>
    </source>
</evidence>
<comment type="caution">
    <text evidence="4">The sequence shown here is derived from an EMBL/GenBank/DDBJ whole genome shotgun (WGS) entry which is preliminary data.</text>
</comment>
<gene>
    <name evidence="4" type="ORF">GCM10019016_079520</name>
</gene>
<keyword evidence="2" id="KW-0186">Copper</keyword>
<keyword evidence="5" id="KW-1185">Reference proteome</keyword>
<dbReference type="InterPro" id="IPR003735">
    <property type="entry name" value="Metal_Tscrpt_repr"/>
</dbReference>
<evidence type="ECO:0008006" key="6">
    <source>
        <dbReference type="Google" id="ProtNLM"/>
    </source>
</evidence>
<evidence type="ECO:0000313" key="5">
    <source>
        <dbReference type="Proteomes" id="UP001501455"/>
    </source>
</evidence>
<dbReference type="InterPro" id="IPR038390">
    <property type="entry name" value="Metal_Tscrpt_repr_sf"/>
</dbReference>